<dbReference type="PATRIC" id="fig|1705562.3.peg.2183"/>
<dbReference type="Proteomes" id="UP000037729">
    <property type="component" value="Unassembled WGS sequence"/>
</dbReference>
<reference evidence="2 3" key="1">
    <citation type="submission" date="2015-08" db="EMBL/GenBank/DDBJ databases">
        <title>Genomes of Isolates from Cabo Rojo, PR.</title>
        <authorList>
            <person name="Sanchez-Nieves R.L."/>
            <person name="Montalvo-Rodriguez R."/>
        </authorList>
    </citation>
    <scope>NUCLEOTIDE SEQUENCE [LARGE SCALE GENOMIC DNA]</scope>
    <source>
        <strain evidence="2 3">SL3</strain>
    </source>
</reference>
<dbReference type="EMBL" id="LIUF01000002">
    <property type="protein sequence ID" value="KOX93410.1"/>
    <property type="molecule type" value="Genomic_DNA"/>
</dbReference>
<accession>A0A0N1IUQ2</accession>
<gene>
    <name evidence="2" type="ORF">AMS69_05655</name>
</gene>
<dbReference type="AlphaFoldDB" id="A0A0N1IUQ2"/>
<comment type="caution">
    <text evidence="2">The sequence shown here is derived from an EMBL/GenBank/DDBJ whole genome shotgun (WGS) entry which is preliminary data.</text>
</comment>
<dbReference type="STRING" id="1705562.AMS69_05655"/>
<dbReference type="Gene3D" id="3.40.50.300">
    <property type="entry name" value="P-loop containing nucleotide triphosphate hydrolases"/>
    <property type="match status" value="1"/>
</dbReference>
<feature type="compositionally biased region" description="Acidic residues" evidence="1">
    <location>
        <begin position="319"/>
        <end position="328"/>
    </location>
</feature>
<dbReference type="SUPFAM" id="SSF52540">
    <property type="entry name" value="P-loop containing nucleoside triphosphate hydrolases"/>
    <property type="match status" value="1"/>
</dbReference>
<dbReference type="OrthoDB" id="321312at2157"/>
<evidence type="ECO:0000313" key="3">
    <source>
        <dbReference type="Proteomes" id="UP000037729"/>
    </source>
</evidence>
<name>A0A0N1IUQ2_9EURY</name>
<organism evidence="2 3">
    <name type="scientific">Haloarcula rubripromontorii</name>
    <dbReference type="NCBI Taxonomy" id="1705562"/>
    <lineage>
        <taxon>Archaea</taxon>
        <taxon>Methanobacteriati</taxon>
        <taxon>Methanobacteriota</taxon>
        <taxon>Stenosarchaea group</taxon>
        <taxon>Halobacteria</taxon>
        <taxon>Halobacteriales</taxon>
        <taxon>Haloarculaceae</taxon>
        <taxon>Haloarcula</taxon>
    </lineage>
</organism>
<dbReference type="InterPro" id="IPR027417">
    <property type="entry name" value="P-loop_NTPase"/>
</dbReference>
<feature type="region of interest" description="Disordered" evidence="1">
    <location>
        <begin position="308"/>
        <end position="328"/>
    </location>
</feature>
<sequence>MTDDSTDLYTPAQFREYQDGYGQRDPDEVHAHAGIVRDEKLSRYLSILETHYDPQRCDRPEKMPGQAKDLRHVRDIIRIEGTETARRAMANGDMQSLKQFTGDAGQRADISGIKAIDQLRAQMTGPAPMFYQWAEPGTGKSNFACLLGQLWKEQQGSDALVASNIRTLEETDEWTDKHGDRRDGWLANYGELNEWLKQDGDPMHNEQAPKLFIFDEASSNAGGGGKDGYDTKQKLGPLTYKIRKYGGSLIVIGHDGRDVHPLVRELAVCVHKEGLKEATFYEDVKGRKGVNPIFSVSGIPETDWRYDDKEPTTWSWSSGEEDEDEVDPADLSRKLAIYTVITAKESDPDRPNHEIADFVPYSAEWVRQRWNEYEHDGDHRNVVGEVTELTA</sequence>
<dbReference type="RefSeq" id="WP_053967113.1">
    <property type="nucleotide sequence ID" value="NZ_LIUF01000002.1"/>
</dbReference>
<keyword evidence="3" id="KW-1185">Reference proteome</keyword>
<evidence type="ECO:0000313" key="2">
    <source>
        <dbReference type="EMBL" id="KOX93410.1"/>
    </source>
</evidence>
<evidence type="ECO:0000256" key="1">
    <source>
        <dbReference type="SAM" id="MobiDB-lite"/>
    </source>
</evidence>
<protein>
    <submittedName>
        <fullName evidence="2">Uncharacterized protein</fullName>
    </submittedName>
</protein>
<proteinExistence type="predicted"/>